<evidence type="ECO:0000256" key="19">
    <source>
        <dbReference type="ARBA" id="ARBA00023180"/>
    </source>
</evidence>
<dbReference type="PANTHER" id="PTHR12729">
    <property type="entry name" value="TRNA(HIS) GUANYLYLTRANSFERASE-RELATED"/>
    <property type="match status" value="1"/>
</dbReference>
<evidence type="ECO:0000256" key="22">
    <source>
        <dbReference type="ARBA" id="ARBA00058346"/>
    </source>
</evidence>
<keyword evidence="18" id="KW-0472">Membrane</keyword>
<evidence type="ECO:0000256" key="20">
    <source>
        <dbReference type="ARBA" id="ARBA00032480"/>
    </source>
</evidence>
<evidence type="ECO:0000256" key="15">
    <source>
        <dbReference type="ARBA" id="ARBA00022989"/>
    </source>
</evidence>
<evidence type="ECO:0000256" key="6">
    <source>
        <dbReference type="ARBA" id="ARBA00022310"/>
    </source>
</evidence>
<dbReference type="EMBL" id="KL250642">
    <property type="protein sequence ID" value="KGB34898.1"/>
    <property type="molecule type" value="Genomic_DNA"/>
</dbReference>
<dbReference type="GO" id="GO:0006400">
    <property type="term" value="P:tRNA modification"/>
    <property type="evidence" value="ECO:0007669"/>
    <property type="project" value="InterPro"/>
</dbReference>
<comment type="catalytic activity">
    <reaction evidence="21">
        <text>a 5'-end ribonucleotide-tRNA(His) + GTP + ATP + H2O = a 5'-end phospho-guanosine-ribonucleotide-tRNA(His) + AMP + 2 diphosphate + H(+)</text>
        <dbReference type="Rhea" id="RHEA:54564"/>
        <dbReference type="Rhea" id="RHEA-COMP:14193"/>
        <dbReference type="Rhea" id="RHEA-COMP:14917"/>
        <dbReference type="ChEBI" id="CHEBI:15377"/>
        <dbReference type="ChEBI" id="CHEBI:15378"/>
        <dbReference type="ChEBI" id="CHEBI:30616"/>
        <dbReference type="ChEBI" id="CHEBI:33019"/>
        <dbReference type="ChEBI" id="CHEBI:37565"/>
        <dbReference type="ChEBI" id="CHEBI:138282"/>
        <dbReference type="ChEBI" id="CHEBI:141847"/>
        <dbReference type="ChEBI" id="CHEBI:456215"/>
        <dbReference type="EC" id="2.7.7.79"/>
    </reaction>
</comment>
<dbReference type="InterPro" id="IPR038469">
    <property type="entry name" value="tRNAHis_GuaTrfase_Thg1_sf"/>
</dbReference>
<evidence type="ECO:0000256" key="2">
    <source>
        <dbReference type="ARBA" id="ARBA00004614"/>
    </source>
</evidence>
<evidence type="ECO:0000256" key="7">
    <source>
        <dbReference type="ARBA" id="ARBA00022679"/>
    </source>
</evidence>
<keyword evidence="12" id="KW-0732">Signal</keyword>
<comment type="similarity">
    <text evidence="3">Belongs to the TMEM59 family.</text>
</comment>
<keyword evidence="13" id="KW-0547">Nucleotide-binding</keyword>
<name>A0A095C061_SCHHA</name>
<evidence type="ECO:0000256" key="4">
    <source>
        <dbReference type="ARBA" id="ARBA00010113"/>
    </source>
</evidence>
<evidence type="ECO:0000256" key="8">
    <source>
        <dbReference type="ARBA" id="ARBA00022692"/>
    </source>
</evidence>
<dbReference type="InterPro" id="IPR024956">
    <property type="entry name" value="tRNAHis_GuaTrfase_cat"/>
</dbReference>
<keyword evidence="10 24" id="KW-0548">Nucleotidyltransferase</keyword>
<organism evidence="24">
    <name type="scientific">Schistosoma haematobium</name>
    <name type="common">Blood fluke</name>
    <dbReference type="NCBI Taxonomy" id="6185"/>
    <lineage>
        <taxon>Eukaryota</taxon>
        <taxon>Metazoa</taxon>
        <taxon>Spiralia</taxon>
        <taxon>Lophotrochozoa</taxon>
        <taxon>Platyhelminthes</taxon>
        <taxon>Trematoda</taxon>
        <taxon>Digenea</taxon>
        <taxon>Strigeidida</taxon>
        <taxon>Schistosomatoidea</taxon>
        <taxon>Schistosomatidae</taxon>
        <taxon>Schistosoma</taxon>
    </lineage>
</organism>
<evidence type="ECO:0000256" key="18">
    <source>
        <dbReference type="ARBA" id="ARBA00023136"/>
    </source>
</evidence>
<dbReference type="GO" id="GO:0005525">
    <property type="term" value="F:GTP binding"/>
    <property type="evidence" value="ECO:0007669"/>
    <property type="project" value="UniProtKB-KW"/>
</dbReference>
<evidence type="ECO:0000256" key="17">
    <source>
        <dbReference type="ARBA" id="ARBA00023134"/>
    </source>
</evidence>
<dbReference type="Pfam" id="PF14413">
    <property type="entry name" value="Thg1C"/>
    <property type="match status" value="1"/>
</dbReference>
<dbReference type="InterPro" id="IPR025845">
    <property type="entry name" value="Thg1_C_dom"/>
</dbReference>
<evidence type="ECO:0000256" key="12">
    <source>
        <dbReference type="ARBA" id="ARBA00022729"/>
    </source>
</evidence>
<dbReference type="Pfam" id="PF04446">
    <property type="entry name" value="Thg1"/>
    <property type="match status" value="1"/>
</dbReference>
<dbReference type="FunFam" id="3.30.70.3000:FF:000001">
    <property type="entry name" value="tRNA(His) guanylyltransferase"/>
    <property type="match status" value="1"/>
</dbReference>
<dbReference type="Pfam" id="PF12280">
    <property type="entry name" value="BSMAP"/>
    <property type="match status" value="1"/>
</dbReference>
<evidence type="ECO:0000256" key="13">
    <source>
        <dbReference type="ARBA" id="ARBA00022741"/>
    </source>
</evidence>
<keyword evidence="9" id="KW-0819">tRNA processing</keyword>
<dbReference type="EC" id="2.7.7.79" evidence="5"/>
<dbReference type="GO" id="GO:0000139">
    <property type="term" value="C:Golgi membrane"/>
    <property type="evidence" value="ECO:0007669"/>
    <property type="project" value="UniProtKB-SubCell"/>
</dbReference>
<accession>A0A095C061</accession>
<evidence type="ECO:0000256" key="9">
    <source>
        <dbReference type="ARBA" id="ARBA00022694"/>
    </source>
</evidence>
<comment type="similarity">
    <text evidence="4">Belongs to the tRNA(His) guanylyltransferase family.</text>
</comment>
<comment type="cofactor">
    <cofactor evidence="1">
        <name>Mg(2+)</name>
        <dbReference type="ChEBI" id="CHEBI:18420"/>
    </cofactor>
</comment>
<dbReference type="GO" id="GO:0008193">
    <property type="term" value="F:tRNA guanylyltransferase activity"/>
    <property type="evidence" value="ECO:0007669"/>
    <property type="project" value="UniProtKB-EC"/>
</dbReference>
<evidence type="ECO:0000313" key="24">
    <source>
        <dbReference type="EMBL" id="KGB34898.1"/>
    </source>
</evidence>
<proteinExistence type="inferred from homology"/>
<keyword evidence="8" id="KW-0812">Transmembrane</keyword>
<evidence type="ECO:0000256" key="3">
    <source>
        <dbReference type="ARBA" id="ARBA00009643"/>
    </source>
</evidence>
<dbReference type="InterPro" id="IPR007537">
    <property type="entry name" value="tRNAHis_GuaTrfase_Thg1"/>
</dbReference>
<keyword evidence="16" id="KW-0333">Golgi apparatus</keyword>
<evidence type="ECO:0000256" key="14">
    <source>
        <dbReference type="ARBA" id="ARBA00022842"/>
    </source>
</evidence>
<dbReference type="Gene3D" id="3.30.70.3000">
    <property type="match status" value="1"/>
</dbReference>
<evidence type="ECO:0000256" key="23">
    <source>
        <dbReference type="ARBA" id="ARBA00065710"/>
    </source>
</evidence>
<evidence type="ECO:0000256" key="11">
    <source>
        <dbReference type="ARBA" id="ARBA00022723"/>
    </source>
</evidence>
<dbReference type="STRING" id="6185.A0A095C061"/>
<gene>
    <name evidence="24" type="ORF">MS3_03130</name>
</gene>
<comment type="subcellular location">
    <subcellularLocation>
        <location evidence="2">Golgi apparatus membrane</location>
        <topology evidence="2">Single-pass type I membrane protein</topology>
    </subcellularLocation>
</comment>
<dbReference type="GO" id="GO:0000287">
    <property type="term" value="F:magnesium ion binding"/>
    <property type="evidence" value="ECO:0007669"/>
    <property type="project" value="InterPro"/>
</dbReference>
<keyword evidence="14" id="KW-0460">Magnesium</keyword>
<evidence type="ECO:0000256" key="1">
    <source>
        <dbReference type="ARBA" id="ARBA00001946"/>
    </source>
</evidence>
<evidence type="ECO:0000256" key="5">
    <source>
        <dbReference type="ARBA" id="ARBA00012511"/>
    </source>
</evidence>
<keyword evidence="15" id="KW-1133">Transmembrane helix</keyword>
<evidence type="ECO:0000256" key="16">
    <source>
        <dbReference type="ARBA" id="ARBA00023034"/>
    </source>
</evidence>
<sequence length="504" mass="58056">MRVLVLPLFALFYSFVGAVELPLTPKTCQEVCVTKFDGAEEDACSRGCVLSNLNSLLATFTCEESCDDVYKSDTKLVAACKVGSGASVDTKANKVESDTDSDSGNHVIISRVRIFHNFAPYDAHENPLDSPFNIKPLLSLREIIPQDDDAYFKAVKNNDKSVIRIHTVGDDGESTFYEHQPTFVRKATYFFRHIMFRPLLLPLLIALLIVILLLMVKLTIQACRVREHRHIESVITVDKIRFLFTFGQNLFVVLTFVVKNPSFSPNFFAGYQLMAKSIYEYVRNFEIMDPCLPSTWIVVRLDGQGFHKFTAKHNFIKPNDTRGLSLSVRAAERVMQQQKEIVLAYGQSDEFSFVFKKCTEVFNRRASKISSTVVSLFTSSYVFEWPKYFPDTPLLYPPAFDSRVILYPTNKTLRDYLSWRQVDCHINNLYNTCFWKLVQNAGLSGTEAEERLRLCRLDELITYLSYITFIYFTSQVQFYYTQLEDKYMVCVIKTNNISRLYNYV</sequence>
<dbReference type="PANTHER" id="PTHR12729:SF6">
    <property type="entry name" value="TRNA(HIS) GUANYLYLTRANSFERASE-RELATED"/>
    <property type="match status" value="1"/>
</dbReference>
<dbReference type="AlphaFoldDB" id="A0A095C061"/>
<dbReference type="InterPro" id="IPR022065">
    <property type="entry name" value="Uncharacterised_TMEM59"/>
</dbReference>
<evidence type="ECO:0000256" key="21">
    <source>
        <dbReference type="ARBA" id="ARBA00047281"/>
    </source>
</evidence>
<keyword evidence="7 24" id="KW-0808">Transferase</keyword>
<keyword evidence="17" id="KW-0342">GTP-binding</keyword>
<keyword evidence="19" id="KW-0325">Glycoprotein</keyword>
<comment type="subunit">
    <text evidence="23">Homotetramer. Interacts with MFN1 and MFN2; functions as a guanyl-nucleotide exchange factor/GEF for MFN2 and also probably MFN1.</text>
</comment>
<reference evidence="24" key="1">
    <citation type="journal article" date="2012" name="Nat. Genet.">
        <title>Whole-genome sequence of Schistosoma haematobium.</title>
        <authorList>
            <person name="Young N.D."/>
            <person name="Jex A.R."/>
            <person name="Li B."/>
            <person name="Liu S."/>
            <person name="Yang L."/>
            <person name="Xiong Z."/>
            <person name="Li Y."/>
            <person name="Cantacessi C."/>
            <person name="Hall R.S."/>
            <person name="Xu X."/>
            <person name="Chen F."/>
            <person name="Wu X."/>
            <person name="Zerlotini A."/>
            <person name="Oliveira G."/>
            <person name="Hofmann A."/>
            <person name="Zhang G."/>
            <person name="Fang X."/>
            <person name="Kang Y."/>
            <person name="Campbell B.E."/>
            <person name="Loukas A."/>
            <person name="Ranganathan S."/>
            <person name="Rollinson D."/>
            <person name="Rinaldi G."/>
            <person name="Brindley P.J."/>
            <person name="Yang H."/>
            <person name="Wang J."/>
            <person name="Wang J."/>
            <person name="Gasser R.B."/>
        </authorList>
    </citation>
    <scope>NUCLEOTIDE SEQUENCE [LARGE SCALE GENOMIC DNA]</scope>
</reference>
<comment type="function">
    <text evidence="22">Adds a GMP to the 5'-end of tRNA(His) after transcription and RNase P cleavage. This step is essential for proper recognition of the tRNA and for the fidelity of protein synthesis. Also functions as a guanyl-nucleotide exchange factor/GEF for the MFN1 and MFN2 mitofusins thereby regulating mitochondrial fusion. By regulating both mitochondrial dynamics and bioenergetic function, it contributes to cell survival following oxidative stress.</text>
</comment>
<keyword evidence="11" id="KW-0479">Metal-binding</keyword>
<evidence type="ECO:0000256" key="10">
    <source>
        <dbReference type="ARBA" id="ARBA00022695"/>
    </source>
</evidence>
<protein>
    <recommendedName>
        <fullName evidence="6">Probable tRNA(His) guanylyltransferase</fullName>
        <ecNumber evidence="5">2.7.7.79</ecNumber>
    </recommendedName>
    <alternativeName>
        <fullName evidence="20">tRNA-histidine guanylyltransferase</fullName>
    </alternativeName>
</protein>